<feature type="compositionally biased region" description="Basic and acidic residues" evidence="13">
    <location>
        <begin position="8"/>
        <end position="46"/>
    </location>
</feature>
<evidence type="ECO:0000256" key="13">
    <source>
        <dbReference type="SAM" id="MobiDB-lite"/>
    </source>
</evidence>
<dbReference type="InParanoid" id="A0A3P8VIS5"/>
<dbReference type="Proteomes" id="UP000265120">
    <property type="component" value="Chromosome 18"/>
</dbReference>
<feature type="compositionally biased region" description="Basic and acidic residues" evidence="13">
    <location>
        <begin position="127"/>
        <end position="143"/>
    </location>
</feature>
<feature type="compositionally biased region" description="Low complexity" evidence="13">
    <location>
        <begin position="160"/>
        <end position="173"/>
    </location>
</feature>
<evidence type="ECO:0000256" key="11">
    <source>
        <dbReference type="ARBA" id="ARBA00037966"/>
    </source>
</evidence>
<evidence type="ECO:0000256" key="3">
    <source>
        <dbReference type="ARBA" id="ARBA00022527"/>
    </source>
</evidence>
<dbReference type="FunFam" id="3.30.200.20:FF:000061">
    <property type="entry name" value="Dual specificity protein kinase CLK2"/>
    <property type="match status" value="1"/>
</dbReference>
<dbReference type="EC" id="2.7.12.1" evidence="2"/>
<dbReference type="GeneTree" id="ENSGT00940000154947"/>
<reference evidence="15" key="3">
    <citation type="submission" date="2025-09" db="UniProtKB">
        <authorList>
            <consortium name="Ensembl"/>
        </authorList>
    </citation>
    <scope>IDENTIFICATION</scope>
</reference>
<dbReference type="GO" id="GO:0005634">
    <property type="term" value="C:nucleus"/>
    <property type="evidence" value="ECO:0007669"/>
    <property type="project" value="UniProtKB-SubCell"/>
</dbReference>
<feature type="compositionally biased region" description="Basic residues" evidence="13">
    <location>
        <begin position="144"/>
        <end position="159"/>
    </location>
</feature>
<dbReference type="InterPro" id="IPR000719">
    <property type="entry name" value="Prot_kinase_dom"/>
</dbReference>
<feature type="compositionally biased region" description="Basic and acidic residues" evidence="13">
    <location>
        <begin position="62"/>
        <end position="87"/>
    </location>
</feature>
<feature type="region of interest" description="Disordered" evidence="13">
    <location>
        <begin position="101"/>
        <end position="180"/>
    </location>
</feature>
<dbReference type="InterPro" id="IPR051175">
    <property type="entry name" value="CLK_kinases"/>
</dbReference>
<reference evidence="15 16" key="1">
    <citation type="journal article" date="2014" name="Nat. Genet.">
        <title>Whole-genome sequence of a flatfish provides insights into ZW sex chromosome evolution and adaptation to a benthic lifestyle.</title>
        <authorList>
            <person name="Chen S."/>
            <person name="Zhang G."/>
            <person name="Shao C."/>
            <person name="Huang Q."/>
            <person name="Liu G."/>
            <person name="Zhang P."/>
            <person name="Song W."/>
            <person name="An N."/>
            <person name="Chalopin D."/>
            <person name="Volff J.N."/>
            <person name="Hong Y."/>
            <person name="Li Q."/>
            <person name="Sha Z."/>
            <person name="Zhou H."/>
            <person name="Xie M."/>
            <person name="Yu Q."/>
            <person name="Liu Y."/>
            <person name="Xiang H."/>
            <person name="Wang N."/>
            <person name="Wu K."/>
            <person name="Yang C."/>
            <person name="Zhou Q."/>
            <person name="Liao X."/>
            <person name="Yang L."/>
            <person name="Hu Q."/>
            <person name="Zhang J."/>
            <person name="Meng L."/>
            <person name="Jin L."/>
            <person name="Tian Y."/>
            <person name="Lian J."/>
            <person name="Yang J."/>
            <person name="Miao G."/>
            <person name="Liu S."/>
            <person name="Liang Z."/>
            <person name="Yan F."/>
            <person name="Li Y."/>
            <person name="Sun B."/>
            <person name="Zhang H."/>
            <person name="Zhang J."/>
            <person name="Zhu Y."/>
            <person name="Du M."/>
            <person name="Zhao Y."/>
            <person name="Schartl M."/>
            <person name="Tang Q."/>
            <person name="Wang J."/>
        </authorList>
    </citation>
    <scope>NUCLEOTIDE SEQUENCE</scope>
</reference>
<dbReference type="Gene3D" id="1.10.510.10">
    <property type="entry name" value="Transferase(Phosphotransferase) domain 1"/>
    <property type="match status" value="1"/>
</dbReference>
<evidence type="ECO:0000256" key="6">
    <source>
        <dbReference type="ARBA" id="ARBA00022741"/>
    </source>
</evidence>
<dbReference type="GO" id="GO:0004674">
    <property type="term" value="F:protein serine/threonine kinase activity"/>
    <property type="evidence" value="ECO:0007669"/>
    <property type="project" value="UniProtKB-KW"/>
</dbReference>
<dbReference type="Pfam" id="PF00069">
    <property type="entry name" value="Pkinase"/>
    <property type="match status" value="1"/>
</dbReference>
<keyword evidence="6 12" id="KW-0547">Nucleotide-binding</keyword>
<evidence type="ECO:0000256" key="12">
    <source>
        <dbReference type="PROSITE-ProRule" id="PRU10141"/>
    </source>
</evidence>
<keyword evidence="3" id="KW-0723">Serine/threonine-protein kinase</keyword>
<evidence type="ECO:0000256" key="10">
    <source>
        <dbReference type="ARBA" id="ARBA00023242"/>
    </source>
</evidence>
<dbReference type="GO" id="GO:0043484">
    <property type="term" value="P:regulation of RNA splicing"/>
    <property type="evidence" value="ECO:0007669"/>
    <property type="project" value="TreeGrafter"/>
</dbReference>
<keyword evidence="8 12" id="KW-0067">ATP-binding</keyword>
<evidence type="ECO:0000256" key="4">
    <source>
        <dbReference type="ARBA" id="ARBA00022553"/>
    </source>
</evidence>
<evidence type="ECO:0000259" key="14">
    <source>
        <dbReference type="PROSITE" id="PS50011"/>
    </source>
</evidence>
<comment type="similarity">
    <text evidence="11">Belongs to the protein kinase superfamily. CMGC Ser/Thr protein kinase family. Lammer subfamily.</text>
</comment>
<evidence type="ECO:0000313" key="15">
    <source>
        <dbReference type="Ensembl" id="ENSCSEP00000012365.1"/>
    </source>
</evidence>
<evidence type="ECO:0000256" key="7">
    <source>
        <dbReference type="ARBA" id="ARBA00022777"/>
    </source>
</evidence>
<evidence type="ECO:0000256" key="5">
    <source>
        <dbReference type="ARBA" id="ARBA00022679"/>
    </source>
</evidence>
<sequence length="535" mass="63525">MPHTRRYSSSDRDSRSSFQDRYRDKDSRNNYPDRYRDRERDRERDRGRRYRHRRSPTFSSSSDRERDRKGRGHRQEGSHVRSRYDNRAMDHRLFDRRYYERDRERDREPHGATESYYPRDFTPNMFDYRRGRERERERDDSYRRKGSRRKHKRRRRRTRSYSPSSSRSGSRTRAMSVRDDEEGHLICRSGDVLQEREIVSTLGEGTFGRVMQCIDHRGGAHVALKIIKNVEKYKEAARLEINVLEKINEKDPDNKLCVQMYDWFDYHGHMCISFELLALSTFDFLKENNYLPYSIGQVRHMAYQICLAVKLHDNKLTHTDLKPENILFVNSDFTMSYNVEKKREERTVKSTSVRVVDFGSATFDHEHHSTIVSTRHYRAPEVILLGWSHPCDVWSIGCILFEYYLGFTLFQQTHDNREHLAMMERILGPVPSRMIRKTKQKYFYRGRLDWDDSPSVTMFLQENTSEKTANLCGGICCQKQRSTTSCLTSLKACWSMSRLKGSCWPTPSNILSLRTEVWARPRVARTGKAIETSAG</sequence>
<dbReference type="Gene3D" id="3.30.200.20">
    <property type="entry name" value="Phosphorylase Kinase, domain 1"/>
    <property type="match status" value="1"/>
</dbReference>
<evidence type="ECO:0000256" key="8">
    <source>
        <dbReference type="ARBA" id="ARBA00022840"/>
    </source>
</evidence>
<feature type="binding site" evidence="12">
    <location>
        <position position="225"/>
    </location>
    <ligand>
        <name>ATP</name>
        <dbReference type="ChEBI" id="CHEBI:30616"/>
    </ligand>
</feature>
<dbReference type="GO" id="GO:0004713">
    <property type="term" value="F:protein tyrosine kinase activity"/>
    <property type="evidence" value="ECO:0007669"/>
    <property type="project" value="UniProtKB-KW"/>
</dbReference>
<keyword evidence="5" id="KW-0808">Transferase</keyword>
<keyword evidence="9" id="KW-0829">Tyrosine-protein kinase</keyword>
<dbReference type="Ensembl" id="ENSCSET00000012513.1">
    <property type="protein sequence ID" value="ENSCSEP00000012365.1"/>
    <property type="gene ID" value="ENSCSEG00000007968.1"/>
</dbReference>
<accession>A0A3P8VIS5</accession>
<name>A0A3P8VIS5_CYNSE</name>
<dbReference type="PANTHER" id="PTHR45646:SF6">
    <property type="entry name" value="DUAL SPECIFICITY PROTEIN KINASE CLK2"/>
    <property type="match status" value="1"/>
</dbReference>
<dbReference type="PROSITE" id="PS00107">
    <property type="entry name" value="PROTEIN_KINASE_ATP"/>
    <property type="match status" value="1"/>
</dbReference>
<dbReference type="PROSITE" id="PS00108">
    <property type="entry name" value="PROTEIN_KINASE_ST"/>
    <property type="match status" value="1"/>
</dbReference>
<dbReference type="STRING" id="244447.ENSCSEP00000012365"/>
<dbReference type="InterPro" id="IPR008271">
    <property type="entry name" value="Ser/Thr_kinase_AS"/>
</dbReference>
<dbReference type="PROSITE" id="PS50011">
    <property type="entry name" value="PROTEIN_KINASE_DOM"/>
    <property type="match status" value="1"/>
</dbReference>
<dbReference type="GO" id="GO:0005524">
    <property type="term" value="F:ATP binding"/>
    <property type="evidence" value="ECO:0007669"/>
    <property type="project" value="UniProtKB-UniRule"/>
</dbReference>
<dbReference type="SUPFAM" id="SSF56112">
    <property type="entry name" value="Protein kinase-like (PK-like)"/>
    <property type="match status" value="1"/>
</dbReference>
<keyword evidence="7" id="KW-0418">Kinase</keyword>
<feature type="domain" description="Protein kinase" evidence="14">
    <location>
        <begin position="196"/>
        <end position="535"/>
    </location>
</feature>
<keyword evidence="4" id="KW-0597">Phosphoprotein</keyword>
<dbReference type="SMART" id="SM00220">
    <property type="entry name" value="S_TKc"/>
    <property type="match status" value="1"/>
</dbReference>
<dbReference type="AlphaFoldDB" id="A0A3P8VIS5"/>
<feature type="compositionally biased region" description="Basic and acidic residues" evidence="13">
    <location>
        <begin position="101"/>
        <end position="111"/>
    </location>
</feature>
<feature type="region of interest" description="Disordered" evidence="13">
    <location>
        <begin position="1"/>
        <end position="87"/>
    </location>
</feature>
<evidence type="ECO:0000256" key="2">
    <source>
        <dbReference type="ARBA" id="ARBA00013203"/>
    </source>
</evidence>
<evidence type="ECO:0000256" key="1">
    <source>
        <dbReference type="ARBA" id="ARBA00004123"/>
    </source>
</evidence>
<protein>
    <recommendedName>
        <fullName evidence="2">dual-specificity kinase</fullName>
        <ecNumber evidence="2">2.7.12.1</ecNumber>
    </recommendedName>
</protein>
<evidence type="ECO:0000256" key="9">
    <source>
        <dbReference type="ARBA" id="ARBA00023137"/>
    </source>
</evidence>
<dbReference type="InterPro" id="IPR017441">
    <property type="entry name" value="Protein_kinase_ATP_BS"/>
</dbReference>
<evidence type="ECO:0000313" key="16">
    <source>
        <dbReference type="Proteomes" id="UP000265120"/>
    </source>
</evidence>
<dbReference type="InterPro" id="IPR011009">
    <property type="entry name" value="Kinase-like_dom_sf"/>
</dbReference>
<reference evidence="15" key="2">
    <citation type="submission" date="2025-08" db="UniProtKB">
        <authorList>
            <consortium name="Ensembl"/>
        </authorList>
    </citation>
    <scope>IDENTIFICATION</scope>
</reference>
<organism evidence="15 16">
    <name type="scientific">Cynoglossus semilaevis</name>
    <name type="common">Tongue sole</name>
    <dbReference type="NCBI Taxonomy" id="244447"/>
    <lineage>
        <taxon>Eukaryota</taxon>
        <taxon>Metazoa</taxon>
        <taxon>Chordata</taxon>
        <taxon>Craniata</taxon>
        <taxon>Vertebrata</taxon>
        <taxon>Euteleostomi</taxon>
        <taxon>Actinopterygii</taxon>
        <taxon>Neopterygii</taxon>
        <taxon>Teleostei</taxon>
        <taxon>Neoteleostei</taxon>
        <taxon>Acanthomorphata</taxon>
        <taxon>Carangaria</taxon>
        <taxon>Pleuronectiformes</taxon>
        <taxon>Pleuronectoidei</taxon>
        <taxon>Cynoglossidae</taxon>
        <taxon>Cynoglossinae</taxon>
        <taxon>Cynoglossus</taxon>
    </lineage>
</organism>
<comment type="subcellular location">
    <subcellularLocation>
        <location evidence="1">Nucleus</location>
    </subcellularLocation>
</comment>
<dbReference type="GO" id="GO:0004712">
    <property type="term" value="F:protein serine/threonine/tyrosine kinase activity"/>
    <property type="evidence" value="ECO:0007669"/>
    <property type="project" value="UniProtKB-EC"/>
</dbReference>
<keyword evidence="16" id="KW-1185">Reference proteome</keyword>
<keyword evidence="10" id="KW-0539">Nucleus</keyword>
<proteinExistence type="inferred from homology"/>
<dbReference type="PANTHER" id="PTHR45646">
    <property type="entry name" value="SERINE/THREONINE-PROTEIN KINASE DOA-RELATED"/>
    <property type="match status" value="1"/>
</dbReference>